<accession>A0A372DQL2</accession>
<feature type="transmembrane region" description="Helical" evidence="1">
    <location>
        <begin position="359"/>
        <end position="376"/>
    </location>
</feature>
<keyword evidence="1" id="KW-0812">Transmembrane</keyword>
<sequence>MRRSRGGGDMREAIENGPAPGARRWAWLARWAPLVVFALALPGQWLLLANPGYFSHDELQWAAFAGRDGPIAWSSWTAIDAFQYRPLTFNLWLWLSRQLFAQPQAFHLLLVVWGAGNAALACALARRFGVATGPAIAGALVFALGPFAAYTHGWVGTLGDLLWLSCALLAGLAVARTRRPALAAAAAIACPALGLLAKEAAAAIPLLLALAWAFDGRKRTWAAATVAASAVLVAYLALRIGVLLHAPREGTQYALGAGHVPLRWLEYQLFAFVPTVFETFNTLSRGLDGRIVVAAALWLTLLATLWRSAPRLAALFLLGGLAALAPVLPLGSSWNHYGYGFAALTAPVVAAAWPRAPRWGRAVIALAAVLCLWHGANVMRTLRHVGQVQAVFSPALAQAVAAQARPGHSAPLRLRPAADAEGWIFARLTHDIPEYDGVAIGPRVQLVAAGAAAELEIAADGRLHPAR</sequence>
<dbReference type="EMBL" id="QVPD01000002">
    <property type="protein sequence ID" value="RFP61829.1"/>
    <property type="molecule type" value="Genomic_DNA"/>
</dbReference>
<evidence type="ECO:0008006" key="4">
    <source>
        <dbReference type="Google" id="ProtNLM"/>
    </source>
</evidence>
<organism evidence="2 3">
    <name type="scientific">Cognatiluteimonas weifangensis</name>
    <dbReference type="NCBI Taxonomy" id="2303539"/>
    <lineage>
        <taxon>Bacteria</taxon>
        <taxon>Pseudomonadati</taxon>
        <taxon>Pseudomonadota</taxon>
        <taxon>Gammaproteobacteria</taxon>
        <taxon>Lysobacterales</taxon>
        <taxon>Lysobacteraceae</taxon>
        <taxon>Cognatiluteimonas</taxon>
    </lineage>
</organism>
<evidence type="ECO:0000313" key="2">
    <source>
        <dbReference type="EMBL" id="RFP61829.1"/>
    </source>
</evidence>
<gene>
    <name evidence="2" type="ORF">D0Y53_01835</name>
</gene>
<keyword evidence="1" id="KW-0472">Membrane</keyword>
<name>A0A372DQL2_9GAMM</name>
<feature type="transmembrane region" description="Helical" evidence="1">
    <location>
        <begin position="28"/>
        <end position="47"/>
    </location>
</feature>
<feature type="transmembrane region" description="Helical" evidence="1">
    <location>
        <begin position="131"/>
        <end position="148"/>
    </location>
</feature>
<feature type="transmembrane region" description="Helical" evidence="1">
    <location>
        <begin position="154"/>
        <end position="174"/>
    </location>
</feature>
<feature type="transmembrane region" description="Helical" evidence="1">
    <location>
        <begin position="105"/>
        <end position="124"/>
    </location>
</feature>
<evidence type="ECO:0000256" key="1">
    <source>
        <dbReference type="SAM" id="Phobius"/>
    </source>
</evidence>
<reference evidence="2 3" key="1">
    <citation type="submission" date="2018-08" db="EMBL/GenBank/DDBJ databases">
        <title>Lysobacter weifangensis sp. nov., a new member of the family 'Xanthomonadaceae', isolated from soil in a farmland.</title>
        <authorList>
            <person name="Zhao H."/>
        </authorList>
    </citation>
    <scope>NUCLEOTIDE SEQUENCE [LARGE SCALE GENOMIC DNA]</scope>
    <source>
        <strain evidence="2 3">WF-2</strain>
    </source>
</reference>
<feature type="transmembrane region" description="Helical" evidence="1">
    <location>
        <begin position="181"/>
        <end position="214"/>
    </location>
</feature>
<evidence type="ECO:0000313" key="3">
    <source>
        <dbReference type="Proteomes" id="UP000262917"/>
    </source>
</evidence>
<protein>
    <recommendedName>
        <fullName evidence="4">Glycosyltransferase RgtA/B/C/D-like domain-containing protein</fullName>
    </recommendedName>
</protein>
<keyword evidence="3" id="KW-1185">Reference proteome</keyword>
<dbReference type="Proteomes" id="UP000262917">
    <property type="component" value="Unassembled WGS sequence"/>
</dbReference>
<feature type="transmembrane region" description="Helical" evidence="1">
    <location>
        <begin position="220"/>
        <end position="238"/>
    </location>
</feature>
<dbReference type="AlphaFoldDB" id="A0A372DQL2"/>
<proteinExistence type="predicted"/>
<keyword evidence="1" id="KW-1133">Transmembrane helix</keyword>
<feature type="transmembrane region" description="Helical" evidence="1">
    <location>
        <begin position="312"/>
        <end position="330"/>
    </location>
</feature>
<comment type="caution">
    <text evidence="2">The sequence shown here is derived from an EMBL/GenBank/DDBJ whole genome shotgun (WGS) entry which is preliminary data.</text>
</comment>